<protein>
    <recommendedName>
        <fullName evidence="2">Macro domain-containing protein</fullName>
    </recommendedName>
</protein>
<evidence type="ECO:0000313" key="4">
    <source>
        <dbReference type="Proteomes" id="UP001437256"/>
    </source>
</evidence>
<sequence length="271" mass="28740">MSSDPESSTPSLSLPSPPSHIPGTDTQAQARRQSSTDPDSESEDTSMRPNITKLTTIPTLSSLYTTLSLKPTSKSAHRPSPTLLTKISLFQGDITTLHLPNGAIVNAANKSLLGGGGVDGAIHRAAGPQLLEECRTLGGAKTGESKITGGWRLPSKHIIHTVGPIYHSGEIEEKASQLKSCYTTSLHLALTHGLRTIAFPSISTGIYGYPIVDATRIALGAVREVLDADANEDKVRVSVCVYGDKDKEVYESLLPEYFPPVPEPDASSGNS</sequence>
<dbReference type="PANTHER" id="PTHR11106:SF27">
    <property type="entry name" value="MACRO DOMAIN-CONTAINING PROTEIN"/>
    <property type="match status" value="1"/>
</dbReference>
<name>A0ABR2ZLA5_9AGAR</name>
<feature type="compositionally biased region" description="Low complexity" evidence="1">
    <location>
        <begin position="1"/>
        <end position="14"/>
    </location>
</feature>
<dbReference type="Pfam" id="PF01661">
    <property type="entry name" value="Macro"/>
    <property type="match status" value="1"/>
</dbReference>
<keyword evidence="4" id="KW-1185">Reference proteome</keyword>
<gene>
    <name evidence="3" type="ORF">AAF712_010672</name>
</gene>
<comment type="caution">
    <text evidence="3">The sequence shown here is derived from an EMBL/GenBank/DDBJ whole genome shotgun (WGS) entry which is preliminary data.</text>
</comment>
<dbReference type="InterPro" id="IPR043472">
    <property type="entry name" value="Macro_dom-like"/>
</dbReference>
<evidence type="ECO:0000313" key="3">
    <source>
        <dbReference type="EMBL" id="KAL0062460.1"/>
    </source>
</evidence>
<feature type="domain" description="Macro" evidence="2">
    <location>
        <begin position="74"/>
        <end position="258"/>
    </location>
</feature>
<feature type="region of interest" description="Disordered" evidence="1">
    <location>
        <begin position="1"/>
        <end position="54"/>
    </location>
</feature>
<dbReference type="PANTHER" id="PTHR11106">
    <property type="entry name" value="GANGLIOSIDE INDUCED DIFFERENTIATION ASSOCIATED PROTEIN 2-RELATED"/>
    <property type="match status" value="1"/>
</dbReference>
<dbReference type="InterPro" id="IPR002589">
    <property type="entry name" value="Macro_dom"/>
</dbReference>
<dbReference type="NCBIfam" id="NF001664">
    <property type="entry name" value="PRK00431.1-6"/>
    <property type="match status" value="1"/>
</dbReference>
<reference evidence="3 4" key="1">
    <citation type="submission" date="2024-05" db="EMBL/GenBank/DDBJ databases">
        <title>A draft genome resource for the thread blight pathogen Marasmius tenuissimus strain MS-2.</title>
        <authorList>
            <person name="Yulfo-Soto G.E."/>
            <person name="Baruah I.K."/>
            <person name="Amoako-Attah I."/>
            <person name="Bukari Y."/>
            <person name="Meinhardt L.W."/>
            <person name="Bailey B.A."/>
            <person name="Cohen S.P."/>
        </authorList>
    </citation>
    <scope>NUCLEOTIDE SEQUENCE [LARGE SCALE GENOMIC DNA]</scope>
    <source>
        <strain evidence="3 4">MS-2</strain>
    </source>
</reference>
<feature type="compositionally biased region" description="Polar residues" evidence="1">
    <location>
        <begin position="24"/>
        <end position="33"/>
    </location>
</feature>
<accession>A0ABR2ZLA5</accession>
<dbReference type="Proteomes" id="UP001437256">
    <property type="component" value="Unassembled WGS sequence"/>
</dbReference>
<dbReference type="SMART" id="SM00506">
    <property type="entry name" value="A1pp"/>
    <property type="match status" value="1"/>
</dbReference>
<dbReference type="SUPFAM" id="SSF52949">
    <property type="entry name" value="Macro domain-like"/>
    <property type="match status" value="1"/>
</dbReference>
<organism evidence="3 4">
    <name type="scientific">Marasmius tenuissimus</name>
    <dbReference type="NCBI Taxonomy" id="585030"/>
    <lineage>
        <taxon>Eukaryota</taxon>
        <taxon>Fungi</taxon>
        <taxon>Dikarya</taxon>
        <taxon>Basidiomycota</taxon>
        <taxon>Agaricomycotina</taxon>
        <taxon>Agaricomycetes</taxon>
        <taxon>Agaricomycetidae</taxon>
        <taxon>Agaricales</taxon>
        <taxon>Marasmiineae</taxon>
        <taxon>Marasmiaceae</taxon>
        <taxon>Marasmius</taxon>
    </lineage>
</organism>
<dbReference type="Gene3D" id="3.40.220.10">
    <property type="entry name" value="Leucine Aminopeptidase, subunit E, domain 1"/>
    <property type="match status" value="1"/>
</dbReference>
<dbReference type="CDD" id="cd02908">
    <property type="entry name" value="Macro_OAADPr_deacetylase"/>
    <property type="match status" value="1"/>
</dbReference>
<proteinExistence type="predicted"/>
<evidence type="ECO:0000259" key="2">
    <source>
        <dbReference type="PROSITE" id="PS51154"/>
    </source>
</evidence>
<dbReference type="PROSITE" id="PS51154">
    <property type="entry name" value="MACRO"/>
    <property type="match status" value="1"/>
</dbReference>
<evidence type="ECO:0000256" key="1">
    <source>
        <dbReference type="SAM" id="MobiDB-lite"/>
    </source>
</evidence>
<dbReference type="EMBL" id="JBBXMP010000104">
    <property type="protein sequence ID" value="KAL0062460.1"/>
    <property type="molecule type" value="Genomic_DNA"/>
</dbReference>